<dbReference type="InterPro" id="IPR010982">
    <property type="entry name" value="Lambda_DNA-bd_dom_sf"/>
</dbReference>
<dbReference type="Gene3D" id="3.30.450.180">
    <property type="match status" value="1"/>
</dbReference>
<dbReference type="PANTHER" id="PTHR35010">
    <property type="entry name" value="BLL4672 PROTEIN-RELATED"/>
    <property type="match status" value="1"/>
</dbReference>
<dbReference type="PROSITE" id="PS50943">
    <property type="entry name" value="HTH_CROC1"/>
    <property type="match status" value="1"/>
</dbReference>
<reference evidence="2" key="1">
    <citation type="submission" date="2018-06" db="EMBL/GenBank/DDBJ databases">
        <authorList>
            <person name="Zhirakovskaya E."/>
        </authorList>
    </citation>
    <scope>NUCLEOTIDE SEQUENCE</scope>
</reference>
<feature type="domain" description="HTH cro/C1-type" evidence="1">
    <location>
        <begin position="25"/>
        <end position="79"/>
    </location>
</feature>
<proteinExistence type="predicted"/>
<protein>
    <recommendedName>
        <fullName evidence="1">HTH cro/C1-type domain-containing protein</fullName>
    </recommendedName>
</protein>
<organism evidence="2">
    <name type="scientific">hydrothermal vent metagenome</name>
    <dbReference type="NCBI Taxonomy" id="652676"/>
    <lineage>
        <taxon>unclassified sequences</taxon>
        <taxon>metagenomes</taxon>
        <taxon>ecological metagenomes</taxon>
    </lineage>
</organism>
<name>A0A3B0Z276_9ZZZZ</name>
<sequence length="271" mass="30964">MQNNYLRGNCFLEEREVKNSIGSILQQWRKQRRYSQLQLSLELGVSSKHVSFIETGRSMPSREMILKIGAFLLLPKREINRGLHAAGYAPVYTELPAEHGELKPVFAAIDQMIESHMPYPALVLNQFWDVVKVNGSAKKILFELGYSDHENLIEALIDDEPKTSKIINWHESVLSILARLRQEIGMMGGSDRLEELEMRLSARLPVNSNLINMSEKQVIPSTKFRVAEDELSLFSIISQLSTIQDVTVSELKVELMFPVDEATKAYFRKLE</sequence>
<dbReference type="AlphaFoldDB" id="A0A3B0Z276"/>
<dbReference type="Pfam" id="PF01381">
    <property type="entry name" value="HTH_3"/>
    <property type="match status" value="1"/>
</dbReference>
<dbReference type="Gene3D" id="1.10.260.40">
    <property type="entry name" value="lambda repressor-like DNA-binding domains"/>
    <property type="match status" value="1"/>
</dbReference>
<dbReference type="Pfam" id="PF17765">
    <property type="entry name" value="MLTR_LBD"/>
    <property type="match status" value="1"/>
</dbReference>
<evidence type="ECO:0000313" key="2">
    <source>
        <dbReference type="EMBL" id="VAW87385.1"/>
    </source>
</evidence>
<dbReference type="PANTHER" id="PTHR35010:SF4">
    <property type="entry name" value="BLL5781 PROTEIN"/>
    <property type="match status" value="1"/>
</dbReference>
<dbReference type="InterPro" id="IPR041413">
    <property type="entry name" value="MLTR_LBD"/>
</dbReference>
<dbReference type="CDD" id="cd00093">
    <property type="entry name" value="HTH_XRE"/>
    <property type="match status" value="1"/>
</dbReference>
<dbReference type="EMBL" id="UOFP01000183">
    <property type="protein sequence ID" value="VAW87385.1"/>
    <property type="molecule type" value="Genomic_DNA"/>
</dbReference>
<evidence type="ECO:0000259" key="1">
    <source>
        <dbReference type="PROSITE" id="PS50943"/>
    </source>
</evidence>
<dbReference type="SMART" id="SM00530">
    <property type="entry name" value="HTH_XRE"/>
    <property type="match status" value="1"/>
</dbReference>
<gene>
    <name evidence="2" type="ORF">MNBD_GAMMA18-63</name>
</gene>
<accession>A0A3B0Z276</accession>
<dbReference type="GO" id="GO:0003677">
    <property type="term" value="F:DNA binding"/>
    <property type="evidence" value="ECO:0007669"/>
    <property type="project" value="InterPro"/>
</dbReference>
<dbReference type="SUPFAM" id="SSF47413">
    <property type="entry name" value="lambda repressor-like DNA-binding domains"/>
    <property type="match status" value="1"/>
</dbReference>
<dbReference type="InterPro" id="IPR001387">
    <property type="entry name" value="Cro/C1-type_HTH"/>
</dbReference>